<evidence type="ECO:0000256" key="5">
    <source>
        <dbReference type="ARBA" id="ARBA00023157"/>
    </source>
</evidence>
<reference evidence="8" key="1">
    <citation type="submission" date="2019-03" db="EMBL/GenBank/DDBJ databases">
        <title>Improved annotation for the trematode Fasciola hepatica.</title>
        <authorList>
            <person name="Choi Y.-J."/>
            <person name="Martin J."/>
            <person name="Mitreva M."/>
        </authorList>
    </citation>
    <scope>NUCLEOTIDE SEQUENCE [LARGE SCALE GENOMIC DNA]</scope>
</reference>
<feature type="signal peptide" evidence="6">
    <location>
        <begin position="1"/>
        <end position="20"/>
    </location>
</feature>
<keyword evidence="5" id="KW-1015">Disulfide bond</keyword>
<feature type="chain" id="PRO_5020030123" description="UPF0506 domain-containing protein" evidence="6">
    <location>
        <begin position="21"/>
        <end position="91"/>
    </location>
</feature>
<evidence type="ECO:0000256" key="3">
    <source>
        <dbReference type="ARBA" id="ARBA00022729"/>
    </source>
</evidence>
<evidence type="ECO:0000313" key="8">
    <source>
        <dbReference type="EMBL" id="THD22698.1"/>
    </source>
</evidence>
<comment type="subcellular location">
    <subcellularLocation>
        <location evidence="1">Secreted</location>
    </subcellularLocation>
</comment>
<dbReference type="InterPro" id="IPR021712">
    <property type="entry name" value="UPF0506"/>
</dbReference>
<accession>A0A4E0RNL8</accession>
<evidence type="ECO:0000259" key="7">
    <source>
        <dbReference type="Pfam" id="PF11703"/>
    </source>
</evidence>
<dbReference type="Pfam" id="PF11703">
    <property type="entry name" value="UPF0506"/>
    <property type="match status" value="1"/>
</dbReference>
<dbReference type="AlphaFoldDB" id="A0A4E0RNL8"/>
<keyword evidence="3 6" id="KW-0732">Signal</keyword>
<gene>
    <name evidence="8" type="ORF">D915_006502</name>
</gene>
<feature type="domain" description="UPF0506" evidence="7">
    <location>
        <begin position="29"/>
        <end position="88"/>
    </location>
</feature>
<dbReference type="EMBL" id="JXXN02002588">
    <property type="protein sequence ID" value="THD22698.1"/>
    <property type="molecule type" value="Genomic_DNA"/>
</dbReference>
<organism evidence="8 9">
    <name type="scientific">Fasciola hepatica</name>
    <name type="common">Liver fluke</name>
    <dbReference type="NCBI Taxonomy" id="6192"/>
    <lineage>
        <taxon>Eukaryota</taxon>
        <taxon>Metazoa</taxon>
        <taxon>Spiralia</taxon>
        <taxon>Lophotrochozoa</taxon>
        <taxon>Platyhelminthes</taxon>
        <taxon>Trematoda</taxon>
        <taxon>Digenea</taxon>
        <taxon>Plagiorchiida</taxon>
        <taxon>Echinostomata</taxon>
        <taxon>Echinostomatoidea</taxon>
        <taxon>Fasciolidae</taxon>
        <taxon>Fasciola</taxon>
    </lineage>
</organism>
<comment type="caution">
    <text evidence="8">The sequence shown here is derived from an EMBL/GenBank/DDBJ whole genome shotgun (WGS) entry which is preliminary data.</text>
</comment>
<keyword evidence="2" id="KW-0964">Secreted</keyword>
<sequence>MYSILWLVVLLTNVHFFVNALDVHKSQPCGQLKQACSRFVRDRKPCCWPNKCQQIDKDNGICVNCIVTNEFCIDNSECCTNRCEGYLCREN</sequence>
<evidence type="ECO:0000256" key="4">
    <source>
        <dbReference type="ARBA" id="ARBA00022854"/>
    </source>
</evidence>
<dbReference type="GO" id="GO:0005576">
    <property type="term" value="C:extracellular region"/>
    <property type="evidence" value="ECO:0007669"/>
    <property type="project" value="UniProtKB-SubCell"/>
</dbReference>
<dbReference type="Proteomes" id="UP000230066">
    <property type="component" value="Unassembled WGS sequence"/>
</dbReference>
<evidence type="ECO:0000256" key="2">
    <source>
        <dbReference type="ARBA" id="ARBA00022525"/>
    </source>
</evidence>
<evidence type="ECO:0000256" key="1">
    <source>
        <dbReference type="ARBA" id="ARBA00004613"/>
    </source>
</evidence>
<name>A0A4E0RNL8_FASHE</name>
<evidence type="ECO:0000256" key="6">
    <source>
        <dbReference type="SAM" id="SignalP"/>
    </source>
</evidence>
<keyword evidence="9" id="KW-1185">Reference proteome</keyword>
<proteinExistence type="predicted"/>
<protein>
    <recommendedName>
        <fullName evidence="7">UPF0506 domain-containing protein</fullName>
    </recommendedName>
</protein>
<evidence type="ECO:0000313" key="9">
    <source>
        <dbReference type="Proteomes" id="UP000230066"/>
    </source>
</evidence>
<keyword evidence="4" id="KW-0960">Knottin</keyword>